<dbReference type="RefSeq" id="WP_248684913.1">
    <property type="nucleotide sequence ID" value="NZ_JALPRY010000035.1"/>
</dbReference>
<feature type="domain" description="Outer membrane protein beta-barrel" evidence="7">
    <location>
        <begin position="25"/>
        <end position="211"/>
    </location>
</feature>
<gene>
    <name evidence="8" type="ORF">M0654_21875</name>
</gene>
<dbReference type="SUPFAM" id="SSF56925">
    <property type="entry name" value="OMPA-like"/>
    <property type="match status" value="1"/>
</dbReference>
<dbReference type="Pfam" id="PF13505">
    <property type="entry name" value="OMP_b-brl"/>
    <property type="match status" value="1"/>
</dbReference>
<keyword evidence="2 6" id="KW-0732">Signal</keyword>
<dbReference type="InterPro" id="IPR027385">
    <property type="entry name" value="Beta-barrel_OMP"/>
</dbReference>
<accession>A0ABT0IXK5</accession>
<dbReference type="InterPro" id="IPR011250">
    <property type="entry name" value="OMP/PagP_B-barrel"/>
</dbReference>
<keyword evidence="4" id="KW-0998">Cell outer membrane</keyword>
<name>A0ABT0IXK5_9HYPH</name>
<dbReference type="InterPro" id="IPR051692">
    <property type="entry name" value="OMP-like"/>
</dbReference>
<evidence type="ECO:0000313" key="8">
    <source>
        <dbReference type="EMBL" id="MCK8782621.1"/>
    </source>
</evidence>
<evidence type="ECO:0000256" key="6">
    <source>
        <dbReference type="SAM" id="SignalP"/>
    </source>
</evidence>
<dbReference type="Gene3D" id="2.40.160.20">
    <property type="match status" value="1"/>
</dbReference>
<comment type="similarity">
    <text evidence="5">Belongs to the Omp25/RopB family.</text>
</comment>
<protein>
    <submittedName>
        <fullName evidence="8">Porin family protein</fullName>
    </submittedName>
</protein>
<dbReference type="Proteomes" id="UP001202827">
    <property type="component" value="Unassembled WGS sequence"/>
</dbReference>
<organism evidence="8 9">
    <name type="scientific">Neorhizobium turbinariae</name>
    <dbReference type="NCBI Taxonomy" id="2937795"/>
    <lineage>
        <taxon>Bacteria</taxon>
        <taxon>Pseudomonadati</taxon>
        <taxon>Pseudomonadota</taxon>
        <taxon>Alphaproteobacteria</taxon>
        <taxon>Hyphomicrobiales</taxon>
        <taxon>Rhizobiaceae</taxon>
        <taxon>Rhizobium/Agrobacterium group</taxon>
        <taxon>Neorhizobium</taxon>
    </lineage>
</organism>
<keyword evidence="3" id="KW-0472">Membrane</keyword>
<dbReference type="PANTHER" id="PTHR34001">
    <property type="entry name" value="BLL7405 PROTEIN"/>
    <property type="match status" value="1"/>
</dbReference>
<proteinExistence type="inferred from homology"/>
<keyword evidence="9" id="KW-1185">Reference proteome</keyword>
<dbReference type="PANTHER" id="PTHR34001:SF3">
    <property type="entry name" value="BLL7405 PROTEIN"/>
    <property type="match status" value="1"/>
</dbReference>
<evidence type="ECO:0000256" key="3">
    <source>
        <dbReference type="ARBA" id="ARBA00023136"/>
    </source>
</evidence>
<evidence type="ECO:0000256" key="5">
    <source>
        <dbReference type="ARBA" id="ARBA00038306"/>
    </source>
</evidence>
<feature type="chain" id="PRO_5045326264" evidence="6">
    <location>
        <begin position="24"/>
        <end position="211"/>
    </location>
</feature>
<sequence>MTMMKTPFALAIVAAFFATPLSAADLTNYSEPPMANDPITGPSAGWGGAYVGGDLGMASRKLNPFDGDKGLVVGVHGGYNVDLDSGVIGAEIEASHLGNVKSRVPNGNIKEQGRVAAKAKAGVGFNETLVYGTAGVALTSFKDHNGTNGPDGWKPGWILGAGVEQKLSDNLSARFEYNYTMTNDVRSTTGGVASRTDVRDQTLKAGVNYKF</sequence>
<evidence type="ECO:0000256" key="4">
    <source>
        <dbReference type="ARBA" id="ARBA00023237"/>
    </source>
</evidence>
<evidence type="ECO:0000256" key="2">
    <source>
        <dbReference type="ARBA" id="ARBA00022729"/>
    </source>
</evidence>
<evidence type="ECO:0000256" key="1">
    <source>
        <dbReference type="ARBA" id="ARBA00004442"/>
    </source>
</evidence>
<reference evidence="8 9" key="1">
    <citation type="submission" date="2022-04" db="EMBL/GenBank/DDBJ databases">
        <title>Rhizobium coralii sp. nov., isolated from coral Turbinaria peltata.</title>
        <authorList>
            <person name="Sun H."/>
        </authorList>
    </citation>
    <scope>NUCLEOTIDE SEQUENCE [LARGE SCALE GENOMIC DNA]</scope>
    <source>
        <strain evidence="8 9">NTR19</strain>
    </source>
</reference>
<comment type="subcellular location">
    <subcellularLocation>
        <location evidence="1">Cell outer membrane</location>
    </subcellularLocation>
</comment>
<comment type="caution">
    <text evidence="8">The sequence shown here is derived from an EMBL/GenBank/DDBJ whole genome shotgun (WGS) entry which is preliminary data.</text>
</comment>
<evidence type="ECO:0000259" key="7">
    <source>
        <dbReference type="Pfam" id="PF13505"/>
    </source>
</evidence>
<dbReference type="EMBL" id="JALPRY010000035">
    <property type="protein sequence ID" value="MCK8782621.1"/>
    <property type="molecule type" value="Genomic_DNA"/>
</dbReference>
<evidence type="ECO:0000313" key="9">
    <source>
        <dbReference type="Proteomes" id="UP001202827"/>
    </source>
</evidence>
<feature type="signal peptide" evidence="6">
    <location>
        <begin position="1"/>
        <end position="23"/>
    </location>
</feature>